<protein>
    <submittedName>
        <fullName evidence="2">Uncharacterized protein</fullName>
    </submittedName>
</protein>
<gene>
    <name evidence="2" type="ORF">GCM10017600_30950</name>
</gene>
<dbReference type="EMBL" id="BSEV01000005">
    <property type="protein sequence ID" value="GLK09689.1"/>
    <property type="molecule type" value="Genomic_DNA"/>
</dbReference>
<accession>A0A9W6I1S9</accession>
<name>A0A9W6I1S9_9ACTN</name>
<feature type="signal peptide" evidence="1">
    <location>
        <begin position="1"/>
        <end position="28"/>
    </location>
</feature>
<sequence>MTPVPRTPFMAAALTFSVCLANASAVSAAPLSPTRASMGAAHASTSAEPGLLQRSQTLVTPKQATINKIKTLLTTFFTDQQLSKTLDAMAENIYANKPFKESFDTLTASADLTGSQMAIMVKVRSGLQKDLGSASGVPLTKVRAVLLRRLEPYYNDMSKTILAMRSSRRTKAECANQVYVMVNKYLTKANVDPVLADIKSSLTSKEWQSVRAHGAALFLWSRYGL</sequence>
<dbReference type="Proteomes" id="UP001143474">
    <property type="component" value="Unassembled WGS sequence"/>
</dbReference>
<organism evidence="2 3">
    <name type="scientific">Streptosporangium carneum</name>
    <dbReference type="NCBI Taxonomy" id="47481"/>
    <lineage>
        <taxon>Bacteria</taxon>
        <taxon>Bacillati</taxon>
        <taxon>Actinomycetota</taxon>
        <taxon>Actinomycetes</taxon>
        <taxon>Streptosporangiales</taxon>
        <taxon>Streptosporangiaceae</taxon>
        <taxon>Streptosporangium</taxon>
    </lineage>
</organism>
<keyword evidence="3" id="KW-1185">Reference proteome</keyword>
<evidence type="ECO:0000256" key="1">
    <source>
        <dbReference type="SAM" id="SignalP"/>
    </source>
</evidence>
<feature type="chain" id="PRO_5040927342" evidence="1">
    <location>
        <begin position="29"/>
        <end position="225"/>
    </location>
</feature>
<reference evidence="2" key="2">
    <citation type="submission" date="2023-01" db="EMBL/GenBank/DDBJ databases">
        <authorList>
            <person name="Sun Q."/>
            <person name="Evtushenko L."/>
        </authorList>
    </citation>
    <scope>NUCLEOTIDE SEQUENCE</scope>
    <source>
        <strain evidence="2">VKM Ac-2007</strain>
    </source>
</reference>
<comment type="caution">
    <text evidence="2">The sequence shown here is derived from an EMBL/GenBank/DDBJ whole genome shotgun (WGS) entry which is preliminary data.</text>
</comment>
<evidence type="ECO:0000313" key="2">
    <source>
        <dbReference type="EMBL" id="GLK09689.1"/>
    </source>
</evidence>
<reference evidence="2" key="1">
    <citation type="journal article" date="2014" name="Int. J. Syst. Evol. Microbiol.">
        <title>Complete genome sequence of Corynebacterium casei LMG S-19264T (=DSM 44701T), isolated from a smear-ripened cheese.</title>
        <authorList>
            <consortium name="US DOE Joint Genome Institute (JGI-PGF)"/>
            <person name="Walter F."/>
            <person name="Albersmeier A."/>
            <person name="Kalinowski J."/>
            <person name="Ruckert C."/>
        </authorList>
    </citation>
    <scope>NUCLEOTIDE SEQUENCE</scope>
    <source>
        <strain evidence="2">VKM Ac-2007</strain>
    </source>
</reference>
<keyword evidence="1" id="KW-0732">Signal</keyword>
<proteinExistence type="predicted"/>
<evidence type="ECO:0000313" key="3">
    <source>
        <dbReference type="Proteomes" id="UP001143474"/>
    </source>
</evidence>
<dbReference type="AlphaFoldDB" id="A0A9W6I1S9"/>